<comment type="subcellular location">
    <subcellularLocation>
        <location evidence="1">Membrane</location>
        <topology evidence="1">Multi-pass membrane protein</topology>
    </subcellularLocation>
</comment>
<evidence type="ECO:0000313" key="15">
    <source>
        <dbReference type="EMBL" id="KAJ8603754.1"/>
    </source>
</evidence>
<dbReference type="Gene3D" id="1.10.287.70">
    <property type="match status" value="2"/>
</dbReference>
<keyword evidence="9 13" id="KW-1133">Transmembrane helix</keyword>
<reference evidence="15" key="1">
    <citation type="submission" date="2023-01" db="EMBL/GenBank/DDBJ databases">
        <title>Metagenome sequencing of chrysophaentin producing Chrysophaeum taylorii.</title>
        <authorList>
            <person name="Davison J."/>
            <person name="Bewley C."/>
        </authorList>
    </citation>
    <scope>NUCLEOTIDE SEQUENCE</scope>
    <source>
        <strain evidence="15">NIES-1699</strain>
    </source>
</reference>
<dbReference type="InterPro" id="IPR044581">
    <property type="entry name" value="TPC1_plant"/>
</dbReference>
<feature type="transmembrane region" description="Helical" evidence="13">
    <location>
        <begin position="573"/>
        <end position="594"/>
    </location>
</feature>
<feature type="transmembrane region" description="Helical" evidence="13">
    <location>
        <begin position="220"/>
        <end position="243"/>
    </location>
</feature>
<feature type="transmembrane region" description="Helical" evidence="13">
    <location>
        <begin position="671"/>
        <end position="694"/>
    </location>
</feature>
<feature type="transmembrane region" description="Helical" evidence="13">
    <location>
        <begin position="521"/>
        <end position="539"/>
    </location>
</feature>
<evidence type="ECO:0000256" key="11">
    <source>
        <dbReference type="ARBA" id="ARBA00023136"/>
    </source>
</evidence>
<feature type="transmembrane region" description="Helical" evidence="13">
    <location>
        <begin position="486"/>
        <end position="509"/>
    </location>
</feature>
<keyword evidence="5 13" id="KW-0812">Transmembrane</keyword>
<feature type="domain" description="EF-hand" evidence="14">
    <location>
        <begin position="382"/>
        <end position="417"/>
    </location>
</feature>
<evidence type="ECO:0000256" key="3">
    <source>
        <dbReference type="ARBA" id="ARBA00011738"/>
    </source>
</evidence>
<keyword evidence="7" id="KW-0106">Calcium</keyword>
<keyword evidence="11 13" id="KW-0472">Membrane</keyword>
<accession>A0AAD7UF38</accession>
<keyword evidence="10" id="KW-0406">Ion transport</keyword>
<dbReference type="SUPFAM" id="SSF81324">
    <property type="entry name" value="Voltage-gated potassium channels"/>
    <property type="match status" value="1"/>
</dbReference>
<dbReference type="AlphaFoldDB" id="A0AAD7UF38"/>
<evidence type="ECO:0000259" key="14">
    <source>
        <dbReference type="PROSITE" id="PS50222"/>
    </source>
</evidence>
<comment type="similarity">
    <text evidence="2">Belongs to the calcium channel alpha-1 subunit (TC 1.A.1.11) family. Two pore calcium channel subfamily.</text>
</comment>
<feature type="transmembrane region" description="Helical" evidence="13">
    <location>
        <begin position="125"/>
        <end position="148"/>
    </location>
</feature>
<keyword evidence="12" id="KW-0407">Ion channel</keyword>
<organism evidence="15 16">
    <name type="scientific">Chrysophaeum taylorii</name>
    <dbReference type="NCBI Taxonomy" id="2483200"/>
    <lineage>
        <taxon>Eukaryota</taxon>
        <taxon>Sar</taxon>
        <taxon>Stramenopiles</taxon>
        <taxon>Ochrophyta</taxon>
        <taxon>Pelagophyceae</taxon>
        <taxon>Pelagomonadales</taxon>
        <taxon>Pelagomonadaceae</taxon>
        <taxon>Chrysophaeum</taxon>
    </lineage>
</organism>
<keyword evidence="8" id="KW-0851">Voltage-gated channel</keyword>
<dbReference type="PROSITE" id="PS50222">
    <property type="entry name" value="EF_HAND_2"/>
    <property type="match status" value="1"/>
</dbReference>
<evidence type="ECO:0000256" key="13">
    <source>
        <dbReference type="SAM" id="Phobius"/>
    </source>
</evidence>
<dbReference type="PROSITE" id="PS00018">
    <property type="entry name" value="EF_HAND_1"/>
    <property type="match status" value="1"/>
</dbReference>
<dbReference type="InterPro" id="IPR027359">
    <property type="entry name" value="Volt_channel_dom_sf"/>
</dbReference>
<dbReference type="InterPro" id="IPR005821">
    <property type="entry name" value="Ion_trans_dom"/>
</dbReference>
<dbReference type="GO" id="GO:0005245">
    <property type="term" value="F:voltage-gated calcium channel activity"/>
    <property type="evidence" value="ECO:0007669"/>
    <property type="project" value="InterPro"/>
</dbReference>
<evidence type="ECO:0000256" key="7">
    <source>
        <dbReference type="ARBA" id="ARBA00022837"/>
    </source>
</evidence>
<feature type="transmembrane region" description="Helical" evidence="13">
    <location>
        <begin position="160"/>
        <end position="185"/>
    </location>
</feature>
<dbReference type="GO" id="GO:0034702">
    <property type="term" value="C:monoatomic ion channel complex"/>
    <property type="evidence" value="ECO:0007669"/>
    <property type="project" value="UniProtKB-KW"/>
</dbReference>
<evidence type="ECO:0000256" key="9">
    <source>
        <dbReference type="ARBA" id="ARBA00022989"/>
    </source>
</evidence>
<evidence type="ECO:0000256" key="1">
    <source>
        <dbReference type="ARBA" id="ARBA00004141"/>
    </source>
</evidence>
<evidence type="ECO:0000256" key="12">
    <source>
        <dbReference type="ARBA" id="ARBA00023303"/>
    </source>
</evidence>
<gene>
    <name evidence="15" type="ORF">CTAYLR_000296</name>
</gene>
<comment type="subunit">
    <text evidence="3">Homodimer.</text>
</comment>
<comment type="caution">
    <text evidence="15">The sequence shown here is derived from an EMBL/GenBank/DDBJ whole genome shotgun (WGS) entry which is preliminary data.</text>
</comment>
<dbReference type="SUPFAM" id="SSF47473">
    <property type="entry name" value="EF-hand"/>
    <property type="match status" value="1"/>
</dbReference>
<proteinExistence type="inferred from homology"/>
<evidence type="ECO:0000256" key="4">
    <source>
        <dbReference type="ARBA" id="ARBA00022448"/>
    </source>
</evidence>
<name>A0AAD7UF38_9STRA</name>
<evidence type="ECO:0000256" key="5">
    <source>
        <dbReference type="ARBA" id="ARBA00022692"/>
    </source>
</evidence>
<sequence length="759" mass="85095">MELSESSRLTTGEASVSQLTIEQPSEVGETLSNVEKAAWLVEEAMVGKFDPEGIEKQTPLRRNLYVRFENMQYPERAICVFLLMLVSFTEIPGWCLANRKGLFVWQNGHRICEAPGHAYLSGTDYFPVGLTILVEIACVAYLAFLAVLETEFEPKVGLKLKFRIGFVGTYAIDLAWFTLAILFGASPWFRVAPYCRVGLLCVSIDAVYTSMRACVLLVPAFLNVLGLFVLAVVFFGWLAAITFDDYRYENHSGVMVNEGFETFSDAMYTTFGLATTATWPDATLPAYTARRFFGIFFFLFAMVTVFLFLNLLLAVVYNEYSAFVKHRYKEIYSNRAKGLAAAFKLLATPTGGGGGGAAKVVTRESFAALVEETNKVERVPTVTPGTLGWFFSVMDDDSSGTISAQEFYDVCDILQYSFKRVATRTYAELYHPEIAAHPWYHFIAHHVHETRLVQKSVMGVLVFNVFLVLVQSYQDLANTESHMDEMIWGTVEFFFSIFYFAALAAQLLVTPFDEFWLSPTNRFDLTVTVLLFVVALYWICPWTNVSTQILHYFTIVRLLRLVNFLVNLDNFKLIGTCIVNIVPASLGVVGVVFASASLWNSFAVQCFGGLIYDGNPDLEDTDYLDAHFDILNFNDFSMGFGPLLAMIVAGGPFDEFNQALDRVAGFKGAGVVYFTSWFVVGVLIMVNVFSAFVIDAFLSQYDDDAVLNEDEDLASLDQSFAGEGFRIVASRSKTTDDIYKDMFEDDLKEAQEEEVLLED</sequence>
<evidence type="ECO:0000256" key="6">
    <source>
        <dbReference type="ARBA" id="ARBA00022737"/>
    </source>
</evidence>
<dbReference type="InterPro" id="IPR011992">
    <property type="entry name" value="EF-hand-dom_pair"/>
</dbReference>
<evidence type="ECO:0000313" key="16">
    <source>
        <dbReference type="Proteomes" id="UP001230188"/>
    </source>
</evidence>
<dbReference type="Proteomes" id="UP001230188">
    <property type="component" value="Unassembled WGS sequence"/>
</dbReference>
<keyword evidence="4" id="KW-0813">Transport</keyword>
<protein>
    <recommendedName>
        <fullName evidence="14">EF-hand domain-containing protein</fullName>
    </recommendedName>
</protein>
<dbReference type="EMBL" id="JAQMWT010000344">
    <property type="protein sequence ID" value="KAJ8603754.1"/>
    <property type="molecule type" value="Genomic_DNA"/>
</dbReference>
<feature type="transmembrane region" description="Helical" evidence="13">
    <location>
        <begin position="456"/>
        <end position="474"/>
    </location>
</feature>
<evidence type="ECO:0000256" key="8">
    <source>
        <dbReference type="ARBA" id="ARBA00022882"/>
    </source>
</evidence>
<dbReference type="InterPro" id="IPR018247">
    <property type="entry name" value="EF_Hand_1_Ca_BS"/>
</dbReference>
<evidence type="ECO:0000256" key="10">
    <source>
        <dbReference type="ARBA" id="ARBA00023065"/>
    </source>
</evidence>
<keyword evidence="16" id="KW-1185">Reference proteome</keyword>
<keyword evidence="6" id="KW-0677">Repeat</keyword>
<dbReference type="Gene3D" id="1.20.120.350">
    <property type="entry name" value="Voltage-gated potassium channels. Chain C"/>
    <property type="match status" value="1"/>
</dbReference>
<evidence type="ECO:0000256" key="2">
    <source>
        <dbReference type="ARBA" id="ARBA00009286"/>
    </source>
</evidence>
<dbReference type="GO" id="GO:0005509">
    <property type="term" value="F:calcium ion binding"/>
    <property type="evidence" value="ECO:0007669"/>
    <property type="project" value="InterPro"/>
</dbReference>
<dbReference type="PANTHER" id="PTHR46988:SF2">
    <property type="entry name" value="TWO PORE CALCIUM CHANNEL PROTEIN 1"/>
    <property type="match status" value="1"/>
</dbReference>
<feature type="transmembrane region" description="Helical" evidence="13">
    <location>
        <begin position="292"/>
        <end position="317"/>
    </location>
</feature>
<dbReference type="Pfam" id="PF00520">
    <property type="entry name" value="Ion_trans"/>
    <property type="match status" value="2"/>
</dbReference>
<dbReference type="PANTHER" id="PTHR46988">
    <property type="entry name" value="TWO PORE CALCIUM CHANNEL PROTEIN 1"/>
    <property type="match status" value="1"/>
</dbReference>
<dbReference type="InterPro" id="IPR002048">
    <property type="entry name" value="EF_hand_dom"/>
</dbReference>